<evidence type="ECO:0000313" key="8">
    <source>
        <dbReference type="EMBL" id="ERK54621.1"/>
    </source>
</evidence>
<dbReference type="InterPro" id="IPR050763">
    <property type="entry name" value="ABC_transporter_ATP-binding"/>
</dbReference>
<keyword evidence="6" id="KW-0046">Antibiotic resistance</keyword>
<gene>
    <name evidence="8" type="ORF">HMPREF0682_2701</name>
</gene>
<sequence length="307" mass="33621">MTTPLLECVSLTKRFGDLTAVDSVDLAVYPGQFLGYAGPNGAGKTTTIRMMMGLTRPTEGRVRILGQDPFATPRVRRRVAYLPAELHLDSHLTVAQTLDFWARVRSDVDPAYRDELCQRLALDPSRTTRNLSTGNKRKIGLVGVFMGRPDLLILDEPTSGLDPLLQEEFQTMVNECKFRGQAVLLSSHILSEIEAVADSVAVIRAGQILARGPMSELLQRSDRHVRVRLNAPAVIPQSIKQLPGLQSAELLSSDVIDIVWRGPVKPLLQELVRLPVDSILAPEPNLGEAFMSFYSQGSGAMPAAETA</sequence>
<dbReference type="PROSITE" id="PS50893">
    <property type="entry name" value="ABC_TRANSPORTER_2"/>
    <property type="match status" value="1"/>
</dbReference>
<evidence type="ECO:0000256" key="2">
    <source>
        <dbReference type="ARBA" id="ARBA00005417"/>
    </source>
</evidence>
<dbReference type="EMBL" id="ACVN02000209">
    <property type="protein sequence ID" value="ERK54621.1"/>
    <property type="molecule type" value="Genomic_DNA"/>
</dbReference>
<dbReference type="Gene3D" id="3.40.50.300">
    <property type="entry name" value="P-loop containing nucleotide triphosphate hydrolases"/>
    <property type="match status" value="1"/>
</dbReference>
<evidence type="ECO:0000259" key="7">
    <source>
        <dbReference type="PROSITE" id="PS50893"/>
    </source>
</evidence>
<evidence type="ECO:0000313" key="9">
    <source>
        <dbReference type="Proteomes" id="UP000017052"/>
    </source>
</evidence>
<dbReference type="SMART" id="SM00382">
    <property type="entry name" value="AAA"/>
    <property type="match status" value="1"/>
</dbReference>
<dbReference type="GeneID" id="95359395"/>
<evidence type="ECO:0000256" key="5">
    <source>
        <dbReference type="ARBA" id="ARBA00022840"/>
    </source>
</evidence>
<dbReference type="InterPro" id="IPR027417">
    <property type="entry name" value="P-loop_NTPase"/>
</dbReference>
<dbReference type="CDD" id="cd03230">
    <property type="entry name" value="ABC_DR_subfamily_A"/>
    <property type="match status" value="1"/>
</dbReference>
<keyword evidence="4" id="KW-0547">Nucleotide-binding</keyword>
<evidence type="ECO:0000256" key="6">
    <source>
        <dbReference type="ARBA" id="ARBA00023251"/>
    </source>
</evidence>
<dbReference type="SUPFAM" id="SSF52540">
    <property type="entry name" value="P-loop containing nucleoside triphosphate hydrolases"/>
    <property type="match status" value="1"/>
</dbReference>
<comment type="similarity">
    <text evidence="2">Belongs to the ABC transporter superfamily.</text>
</comment>
<dbReference type="GO" id="GO:0046677">
    <property type="term" value="P:response to antibiotic"/>
    <property type="evidence" value="ECO:0007669"/>
    <property type="project" value="UniProtKB-KW"/>
</dbReference>
<dbReference type="GO" id="GO:0005524">
    <property type="term" value="F:ATP binding"/>
    <property type="evidence" value="ECO:0007669"/>
    <property type="project" value="UniProtKB-KW"/>
</dbReference>
<dbReference type="PANTHER" id="PTHR42711:SF5">
    <property type="entry name" value="ABC TRANSPORTER ATP-BINDING PROTEIN NATA"/>
    <property type="match status" value="1"/>
</dbReference>
<keyword evidence="5 8" id="KW-0067">ATP-binding</keyword>
<dbReference type="InterPro" id="IPR003439">
    <property type="entry name" value="ABC_transporter-like_ATP-bd"/>
</dbReference>
<dbReference type="InterPro" id="IPR003593">
    <property type="entry name" value="AAA+_ATPase"/>
</dbReference>
<comment type="caution">
    <text evidence="8">The sequence shown here is derived from an EMBL/GenBank/DDBJ whole genome shotgun (WGS) entry which is preliminary data.</text>
</comment>
<reference evidence="8" key="1">
    <citation type="submission" date="2013-08" db="EMBL/GenBank/DDBJ databases">
        <authorList>
            <person name="Durkin A.S."/>
            <person name="Haft D.R."/>
            <person name="McCorrison J."/>
            <person name="Torralba M."/>
            <person name="Gillis M."/>
            <person name="Haft D.H."/>
            <person name="Methe B."/>
            <person name="Sutton G."/>
            <person name="Nelson K.E."/>
        </authorList>
    </citation>
    <scope>NUCLEOTIDE SEQUENCE [LARGE SCALE GENOMIC DNA]</scope>
    <source>
        <strain evidence="8">F0233</strain>
    </source>
</reference>
<evidence type="ECO:0000256" key="3">
    <source>
        <dbReference type="ARBA" id="ARBA00022448"/>
    </source>
</evidence>
<evidence type="ECO:0000256" key="4">
    <source>
        <dbReference type="ARBA" id="ARBA00022741"/>
    </source>
</evidence>
<dbReference type="OrthoDB" id="5193808at2"/>
<dbReference type="PANTHER" id="PTHR42711">
    <property type="entry name" value="ABC TRANSPORTER ATP-BINDING PROTEIN"/>
    <property type="match status" value="1"/>
</dbReference>
<accession>U2QDW9</accession>
<dbReference type="RefSeq" id="WP_021797840.1">
    <property type="nucleotide sequence ID" value="NZ_ACVN02000209.1"/>
</dbReference>
<dbReference type="GO" id="GO:0016887">
    <property type="term" value="F:ATP hydrolysis activity"/>
    <property type="evidence" value="ECO:0007669"/>
    <property type="project" value="InterPro"/>
</dbReference>
<comment type="subcellular location">
    <subcellularLocation>
        <location evidence="1">Cell membrane</location>
        <topology evidence="1">Peripheral membrane protein</topology>
    </subcellularLocation>
</comment>
<feature type="domain" description="ABC transporter" evidence="7">
    <location>
        <begin position="6"/>
        <end position="230"/>
    </location>
</feature>
<dbReference type="GO" id="GO:0005886">
    <property type="term" value="C:plasma membrane"/>
    <property type="evidence" value="ECO:0007669"/>
    <property type="project" value="UniProtKB-SubCell"/>
</dbReference>
<organism evidence="8 9">
    <name type="scientific">Propionibacterium acidifaciens F0233</name>
    <dbReference type="NCBI Taxonomy" id="553198"/>
    <lineage>
        <taxon>Bacteria</taxon>
        <taxon>Bacillati</taxon>
        <taxon>Actinomycetota</taxon>
        <taxon>Actinomycetes</taxon>
        <taxon>Propionibacteriales</taxon>
        <taxon>Propionibacteriaceae</taxon>
        <taxon>Propionibacterium</taxon>
    </lineage>
</organism>
<dbReference type="Pfam" id="PF00005">
    <property type="entry name" value="ABC_tran"/>
    <property type="match status" value="1"/>
</dbReference>
<dbReference type="Proteomes" id="UP000017052">
    <property type="component" value="Unassembled WGS sequence"/>
</dbReference>
<protein>
    <submittedName>
        <fullName evidence="8">ABC transporter, ATP-binding protein</fullName>
    </submittedName>
</protein>
<name>U2QDW9_9ACTN</name>
<evidence type="ECO:0000256" key="1">
    <source>
        <dbReference type="ARBA" id="ARBA00004202"/>
    </source>
</evidence>
<keyword evidence="9" id="KW-1185">Reference proteome</keyword>
<dbReference type="AlphaFoldDB" id="U2QDW9"/>
<proteinExistence type="inferred from homology"/>
<keyword evidence="3" id="KW-0813">Transport</keyword>